<comment type="caution">
    <text evidence="2">The sequence shown here is derived from an EMBL/GenBank/DDBJ whole genome shotgun (WGS) entry which is preliminary data.</text>
</comment>
<keyword evidence="1" id="KW-0732">Signal</keyword>
<keyword evidence="3" id="KW-1185">Reference proteome</keyword>
<dbReference type="EMBL" id="JBCGDC010000026">
    <property type="protein sequence ID" value="MFB6393799.1"/>
    <property type="molecule type" value="Genomic_DNA"/>
</dbReference>
<feature type="chain" id="PRO_5046358205" evidence="1">
    <location>
        <begin position="31"/>
        <end position="163"/>
    </location>
</feature>
<dbReference type="RefSeq" id="WP_375734150.1">
    <property type="nucleotide sequence ID" value="NZ_JBCGDC010000026.1"/>
</dbReference>
<evidence type="ECO:0000256" key="1">
    <source>
        <dbReference type="SAM" id="SignalP"/>
    </source>
</evidence>
<protein>
    <submittedName>
        <fullName evidence="2">Uncharacterized protein</fullName>
    </submittedName>
</protein>
<organism evidence="2 3">
    <name type="scientific">Polymorphospora lycopeni</name>
    <dbReference type="NCBI Taxonomy" id="3140240"/>
    <lineage>
        <taxon>Bacteria</taxon>
        <taxon>Bacillati</taxon>
        <taxon>Actinomycetota</taxon>
        <taxon>Actinomycetes</taxon>
        <taxon>Micromonosporales</taxon>
        <taxon>Micromonosporaceae</taxon>
        <taxon>Polymorphospora</taxon>
    </lineage>
</organism>
<name>A0ABV5CPX5_9ACTN</name>
<reference evidence="2 3" key="1">
    <citation type="submission" date="2024-04" db="EMBL/GenBank/DDBJ databases">
        <title>Polymorphospora sp. isolated from Baiyangdian Lake in Xiong'an New Area.</title>
        <authorList>
            <person name="Zhang X."/>
            <person name="Liu J."/>
        </authorList>
    </citation>
    <scope>NUCLEOTIDE SEQUENCE [LARGE SCALE GENOMIC DNA]</scope>
    <source>
        <strain evidence="2 3">2-325</strain>
    </source>
</reference>
<proteinExistence type="predicted"/>
<sequence length="163" mass="17836">MAGRKSFAHAIIVVLLSSAAILIPSTSAFAARSTNWHRVGGSLEQRNWIDLGVDVSFYQYVGLQTSVSFGSSATSATGCKITGWLILRRAGQTSTWEGPRNTFNCRWALDNTGTAVVNWWPNWSGSTSGDVARGRVCVDLYYNGSSSSGWQRCYTGPEVWRTE</sequence>
<dbReference type="Proteomes" id="UP001582793">
    <property type="component" value="Unassembled WGS sequence"/>
</dbReference>
<gene>
    <name evidence="2" type="ORF">AAFH96_11895</name>
</gene>
<evidence type="ECO:0000313" key="2">
    <source>
        <dbReference type="EMBL" id="MFB6393799.1"/>
    </source>
</evidence>
<feature type="signal peptide" evidence="1">
    <location>
        <begin position="1"/>
        <end position="30"/>
    </location>
</feature>
<accession>A0ABV5CPX5</accession>
<evidence type="ECO:0000313" key="3">
    <source>
        <dbReference type="Proteomes" id="UP001582793"/>
    </source>
</evidence>